<evidence type="ECO:0000256" key="1">
    <source>
        <dbReference type="ARBA" id="ARBA00022801"/>
    </source>
</evidence>
<comment type="caution">
    <text evidence="2">The sequence shown here is derived from an EMBL/GenBank/DDBJ whole genome shotgun (WGS) entry which is preliminary data.</text>
</comment>
<evidence type="ECO:0000313" key="3">
    <source>
        <dbReference type="Proteomes" id="UP000559027"/>
    </source>
</evidence>
<dbReference type="AlphaFoldDB" id="A0A8H5D1R1"/>
<evidence type="ECO:0008006" key="4">
    <source>
        <dbReference type="Google" id="ProtNLM"/>
    </source>
</evidence>
<proteinExistence type="predicted"/>
<dbReference type="SUPFAM" id="SSF53474">
    <property type="entry name" value="alpha/beta-Hydrolases"/>
    <property type="match status" value="1"/>
</dbReference>
<organism evidence="2 3">
    <name type="scientific">Leucocoprinus leucothites</name>
    <dbReference type="NCBI Taxonomy" id="201217"/>
    <lineage>
        <taxon>Eukaryota</taxon>
        <taxon>Fungi</taxon>
        <taxon>Dikarya</taxon>
        <taxon>Basidiomycota</taxon>
        <taxon>Agaricomycotina</taxon>
        <taxon>Agaricomycetes</taxon>
        <taxon>Agaricomycetidae</taxon>
        <taxon>Agaricales</taxon>
        <taxon>Agaricineae</taxon>
        <taxon>Agaricaceae</taxon>
        <taxon>Leucocoprinus</taxon>
    </lineage>
</organism>
<name>A0A8H5D1R1_9AGAR</name>
<dbReference type="InterPro" id="IPR029058">
    <property type="entry name" value="AB_hydrolase_fold"/>
</dbReference>
<reference evidence="2 3" key="1">
    <citation type="journal article" date="2020" name="ISME J.">
        <title>Uncovering the hidden diversity of litter-decomposition mechanisms in mushroom-forming fungi.</title>
        <authorList>
            <person name="Floudas D."/>
            <person name="Bentzer J."/>
            <person name="Ahren D."/>
            <person name="Johansson T."/>
            <person name="Persson P."/>
            <person name="Tunlid A."/>
        </authorList>
    </citation>
    <scope>NUCLEOTIDE SEQUENCE [LARGE SCALE GENOMIC DNA]</scope>
    <source>
        <strain evidence="2 3">CBS 146.42</strain>
    </source>
</reference>
<dbReference type="GO" id="GO:0016787">
    <property type="term" value="F:hydrolase activity"/>
    <property type="evidence" value="ECO:0007669"/>
    <property type="project" value="UniProtKB-KW"/>
</dbReference>
<accession>A0A8H5D1R1</accession>
<dbReference type="OrthoDB" id="433474at2759"/>
<keyword evidence="3" id="KW-1185">Reference proteome</keyword>
<protein>
    <recommendedName>
        <fullName evidence="4">Alpha/beta-hydrolase</fullName>
    </recommendedName>
</protein>
<sequence length="349" mass="38880">MDRISAIPWNISPMITAEPTLAAFQPLLEKNRPFITSVSKKAIKYGETDRHYLDIYYPPSQAISGDPTPILFFVYGGGFVTGARNRPPPMDLVYSCLGSFFARQGFLTIIPDYHLAPEFQYPKLTSETTPSPDLESLFIMGHSAGAVHVATSIFHPNLIPLDSDLRRRIKGIVLVSGPYHYSSKAGDGVFEAHWGSEENARENSAVSLLIRSIDWLPKERLPEILLVVAQFEPEWIMNMGLDYWRLLEWHLGKPVRLDVVKDHNHVSLNCALSSGEGEEWGMRAANWIRSVVHGNVHSAPETETLAGVEKTDTQECPGCQKREIRSFSIEIGTKSLRSQVTCSLASASS</sequence>
<evidence type="ECO:0000313" key="2">
    <source>
        <dbReference type="EMBL" id="KAF5351143.1"/>
    </source>
</evidence>
<dbReference type="PANTHER" id="PTHR48081">
    <property type="entry name" value="AB HYDROLASE SUPERFAMILY PROTEIN C4A8.06C"/>
    <property type="match status" value="1"/>
</dbReference>
<dbReference type="Proteomes" id="UP000559027">
    <property type="component" value="Unassembled WGS sequence"/>
</dbReference>
<dbReference type="InterPro" id="IPR050300">
    <property type="entry name" value="GDXG_lipolytic_enzyme"/>
</dbReference>
<dbReference type="EMBL" id="JAACJO010000013">
    <property type="protein sequence ID" value="KAF5351143.1"/>
    <property type="molecule type" value="Genomic_DNA"/>
</dbReference>
<gene>
    <name evidence="2" type="ORF">D9756_008258</name>
</gene>
<keyword evidence="1" id="KW-0378">Hydrolase</keyword>
<dbReference type="Gene3D" id="3.40.50.1820">
    <property type="entry name" value="alpha/beta hydrolase"/>
    <property type="match status" value="1"/>
</dbReference>